<protein>
    <submittedName>
        <fullName evidence="3">Uncharacterized protein</fullName>
    </submittedName>
</protein>
<dbReference type="Gene3D" id="2.120.10.80">
    <property type="entry name" value="Kelch-type beta propeller"/>
    <property type="match status" value="2"/>
</dbReference>
<evidence type="ECO:0000313" key="3">
    <source>
        <dbReference type="EMBL" id="UMM14417.1"/>
    </source>
</evidence>
<name>A0AAE9J4U6_CAEBR</name>
<evidence type="ECO:0000256" key="2">
    <source>
        <dbReference type="ARBA" id="ARBA00022737"/>
    </source>
</evidence>
<keyword evidence="1" id="KW-0880">Kelch repeat</keyword>
<dbReference type="PANTHER" id="PTHR46093">
    <property type="entry name" value="ACYL-COA-BINDING DOMAIN-CONTAINING PROTEIN 5"/>
    <property type="match status" value="1"/>
</dbReference>
<evidence type="ECO:0000256" key="1">
    <source>
        <dbReference type="ARBA" id="ARBA00022441"/>
    </source>
</evidence>
<evidence type="ECO:0000313" key="4">
    <source>
        <dbReference type="Proteomes" id="UP000829354"/>
    </source>
</evidence>
<dbReference type="Pfam" id="PF24681">
    <property type="entry name" value="Kelch_KLHDC2_KLHL20_DRC7"/>
    <property type="match status" value="1"/>
</dbReference>
<accession>A0AAE9J4U6</accession>
<reference evidence="3 4" key="1">
    <citation type="submission" date="2022-04" db="EMBL/GenBank/DDBJ databases">
        <title>Chromosome-level reference genomes for two strains of Caenorhabditis briggsae: an improved platform for comparative genomics.</title>
        <authorList>
            <person name="Stevens L."/>
            <person name="Andersen E."/>
        </authorList>
    </citation>
    <scope>NUCLEOTIDE SEQUENCE [LARGE SCALE GENOMIC DNA]</scope>
    <source>
        <strain evidence="3">VX34</strain>
        <tissue evidence="3">Whole-organism</tissue>
    </source>
</reference>
<dbReference type="SUPFAM" id="SSF117281">
    <property type="entry name" value="Kelch motif"/>
    <property type="match status" value="1"/>
</dbReference>
<keyword evidence="2" id="KW-0677">Repeat</keyword>
<proteinExistence type="predicted"/>
<gene>
    <name evidence="3" type="ORF">L5515_002233</name>
</gene>
<dbReference type="AlphaFoldDB" id="A0AAE9J4U6"/>
<organism evidence="3 4">
    <name type="scientific">Caenorhabditis briggsae</name>
    <dbReference type="NCBI Taxonomy" id="6238"/>
    <lineage>
        <taxon>Eukaryota</taxon>
        <taxon>Metazoa</taxon>
        <taxon>Ecdysozoa</taxon>
        <taxon>Nematoda</taxon>
        <taxon>Chromadorea</taxon>
        <taxon>Rhabditida</taxon>
        <taxon>Rhabditina</taxon>
        <taxon>Rhabditomorpha</taxon>
        <taxon>Rhabditoidea</taxon>
        <taxon>Rhabditidae</taxon>
        <taxon>Peloderinae</taxon>
        <taxon>Caenorhabditis</taxon>
    </lineage>
</organism>
<dbReference type="Proteomes" id="UP000829354">
    <property type="component" value="Chromosome I"/>
</dbReference>
<sequence>MHRTAKYLYIIGGCALAAEREPIKNIERICIENVEKSRENSSPLVKIHAEHVGNLSIPRRSPACFLLKNQQEILISGGCTGPNNHTNTMELLRISPEFSSKILEETLEIGASCSGFDWASKGPFYPIFGGFEAHSCLDDAQVLDQSQNWNAKKLGKKLMPKIKNSTVLALENREFLMFGGWEDEQKTTKAIRKIKFNEDYTDYEVEFAGFLPYPVEGHSMVRIGSNVLLIGGFDGCFVQDSIIKYDLDTKKSEILPEKLSEKRENHVSAVLSDRFLVIAGGWNSRSSLDDVEVFEIQKDSELARCQVNGKLLMARNRPAGVPI</sequence>
<dbReference type="InterPro" id="IPR015915">
    <property type="entry name" value="Kelch-typ_b-propeller"/>
</dbReference>
<dbReference type="PANTHER" id="PTHR46093:SF18">
    <property type="entry name" value="FIBRONECTIN TYPE-III DOMAIN-CONTAINING PROTEIN"/>
    <property type="match status" value="1"/>
</dbReference>
<dbReference type="EMBL" id="CP092620">
    <property type="protein sequence ID" value="UMM14417.1"/>
    <property type="molecule type" value="Genomic_DNA"/>
</dbReference>
<keyword evidence="4" id="KW-1185">Reference proteome</keyword>